<evidence type="ECO:0000313" key="2">
    <source>
        <dbReference type="EMBL" id="ACL74124.1"/>
    </source>
</evidence>
<feature type="domain" description="Serine aminopeptidase S33" evidence="1">
    <location>
        <begin position="48"/>
        <end position="135"/>
    </location>
</feature>
<dbReference type="eggNOG" id="COG1073">
    <property type="taxonomic scope" value="Bacteria"/>
</dbReference>
<gene>
    <name evidence="2" type="ordered locus">Tgr7_3055</name>
</gene>
<dbReference type="KEGG" id="tgr:Tgr7_3055"/>
<dbReference type="SUPFAM" id="SSF53474">
    <property type="entry name" value="alpha/beta-Hydrolases"/>
    <property type="match status" value="1"/>
</dbReference>
<dbReference type="PANTHER" id="PTHR12277">
    <property type="entry name" value="ALPHA/BETA HYDROLASE DOMAIN-CONTAINING PROTEIN"/>
    <property type="match status" value="1"/>
</dbReference>
<dbReference type="STRING" id="396588.Tgr7_3055"/>
<dbReference type="RefSeq" id="WP_012639586.1">
    <property type="nucleotide sequence ID" value="NC_011901.1"/>
</dbReference>
<dbReference type="PANTHER" id="PTHR12277:SF81">
    <property type="entry name" value="PROTEIN ABHD13"/>
    <property type="match status" value="1"/>
</dbReference>
<name>B8GPX7_THISH</name>
<dbReference type="InterPro" id="IPR029058">
    <property type="entry name" value="AB_hydrolase_fold"/>
</dbReference>
<dbReference type="HOGENOM" id="CLU_048353_3_3_6"/>
<dbReference type="Gene3D" id="3.40.50.1820">
    <property type="entry name" value="alpha/beta hydrolase"/>
    <property type="match status" value="1"/>
</dbReference>
<accession>B8GPX7</accession>
<dbReference type="OrthoDB" id="9789573at2"/>
<keyword evidence="3" id="KW-1185">Reference proteome</keyword>
<dbReference type="AlphaFoldDB" id="B8GPX7"/>
<dbReference type="Pfam" id="PF12146">
    <property type="entry name" value="Hydrolase_4"/>
    <property type="match status" value="1"/>
</dbReference>
<sequence>MPTEYVRFENAQGIELAGKLEIPSTLPRTWAVYAHCFTCSKDSLAAVRVSRGLAERGIGVLRFDFTGIGESGGEFEKSHFSANVADILSACGWMASRDRAPALLIGHSLGGAAVLAAAGEIDSVRAAVTIAAPSEPAHIRHHFSEQVDEIRRDGAARVQIGPSQLCITRDFLTDIEAAKLDDKVRTLRCALLVMHAPGDPVVEIHHARHLFQIARHPKSFVSLDDMDHLLTDATDADYVAGVIDAWSARYVSGHM</sequence>
<organism evidence="2 3">
    <name type="scientific">Thioalkalivibrio sulfidiphilus (strain HL-EbGR7)</name>
    <dbReference type="NCBI Taxonomy" id="396588"/>
    <lineage>
        <taxon>Bacteria</taxon>
        <taxon>Pseudomonadati</taxon>
        <taxon>Pseudomonadota</taxon>
        <taxon>Gammaproteobacteria</taxon>
        <taxon>Chromatiales</taxon>
        <taxon>Ectothiorhodospiraceae</taxon>
        <taxon>Thioalkalivibrio</taxon>
    </lineage>
</organism>
<reference evidence="2 3" key="1">
    <citation type="journal article" date="2011" name="Stand. Genomic Sci.">
        <title>Complete genome sequence of 'Thioalkalivibrio sulfidophilus' HL-EbGr7.</title>
        <authorList>
            <person name="Muyzer G."/>
            <person name="Sorokin D.Y."/>
            <person name="Mavromatis K."/>
            <person name="Lapidus A."/>
            <person name="Clum A."/>
            <person name="Ivanova N."/>
            <person name="Pati A."/>
            <person name="d'Haeseleer P."/>
            <person name="Woyke T."/>
            <person name="Kyrpides N.C."/>
        </authorList>
    </citation>
    <scope>NUCLEOTIDE SEQUENCE [LARGE SCALE GENOMIC DNA]</scope>
    <source>
        <strain evidence="2 3">HL-EbGR7</strain>
    </source>
</reference>
<evidence type="ECO:0000313" key="3">
    <source>
        <dbReference type="Proteomes" id="UP000002383"/>
    </source>
</evidence>
<proteinExistence type="predicted"/>
<protein>
    <submittedName>
        <fullName evidence="2">OsmC-like family protein</fullName>
    </submittedName>
</protein>
<dbReference type="EMBL" id="CP001339">
    <property type="protein sequence ID" value="ACL74124.1"/>
    <property type="molecule type" value="Genomic_DNA"/>
</dbReference>
<evidence type="ECO:0000259" key="1">
    <source>
        <dbReference type="Pfam" id="PF12146"/>
    </source>
</evidence>
<dbReference type="Proteomes" id="UP000002383">
    <property type="component" value="Chromosome"/>
</dbReference>
<dbReference type="InterPro" id="IPR022742">
    <property type="entry name" value="Hydrolase_4"/>
</dbReference>